<accession>A0AAP0L1A5</accession>
<reference evidence="2 3" key="1">
    <citation type="submission" date="2024-01" db="EMBL/GenBank/DDBJ databases">
        <title>Genome assemblies of Stephania.</title>
        <authorList>
            <person name="Yang L."/>
        </authorList>
    </citation>
    <scope>NUCLEOTIDE SEQUENCE [LARGE SCALE GENOMIC DNA]</scope>
    <source>
        <strain evidence="2">YNDBR</strain>
        <tissue evidence="2">Leaf</tissue>
    </source>
</reference>
<comment type="caution">
    <text evidence="2">The sequence shown here is derived from an EMBL/GenBank/DDBJ whole genome shotgun (WGS) entry which is preliminary data.</text>
</comment>
<keyword evidence="3" id="KW-1185">Reference proteome</keyword>
<protein>
    <submittedName>
        <fullName evidence="2">Uncharacterized protein</fullName>
    </submittedName>
</protein>
<dbReference type="AlphaFoldDB" id="A0AAP0L1A5"/>
<organism evidence="2 3">
    <name type="scientific">Stephania yunnanensis</name>
    <dbReference type="NCBI Taxonomy" id="152371"/>
    <lineage>
        <taxon>Eukaryota</taxon>
        <taxon>Viridiplantae</taxon>
        <taxon>Streptophyta</taxon>
        <taxon>Embryophyta</taxon>
        <taxon>Tracheophyta</taxon>
        <taxon>Spermatophyta</taxon>
        <taxon>Magnoliopsida</taxon>
        <taxon>Ranunculales</taxon>
        <taxon>Menispermaceae</taxon>
        <taxon>Menispermoideae</taxon>
        <taxon>Cissampelideae</taxon>
        <taxon>Stephania</taxon>
    </lineage>
</organism>
<evidence type="ECO:0000256" key="1">
    <source>
        <dbReference type="SAM" id="MobiDB-lite"/>
    </source>
</evidence>
<proteinExistence type="predicted"/>
<feature type="region of interest" description="Disordered" evidence="1">
    <location>
        <begin position="153"/>
        <end position="179"/>
    </location>
</feature>
<feature type="compositionally biased region" description="Acidic residues" evidence="1">
    <location>
        <begin position="169"/>
        <end position="179"/>
    </location>
</feature>
<dbReference type="Proteomes" id="UP001420932">
    <property type="component" value="Unassembled WGS sequence"/>
</dbReference>
<dbReference type="InterPro" id="IPR004252">
    <property type="entry name" value="Probable_transposase_24"/>
</dbReference>
<sequence length="179" mass="20031">MRGAYDANACVRYGALMHELCALAIKLNLVTNEAWNRYCDYWASTYFKARSKKASLNRKSEKDGPSTGHSKHTGSSRCFRTHKEILALDNDDLTPNDVFFHVYTKDHDGVTFIDNRLARFHAELVRRQPFGNAHGLRSEYLLGTTITTTITSGASPAGWDGSGSFTGAEYDDDVQDIQE</sequence>
<dbReference type="Pfam" id="PF03004">
    <property type="entry name" value="Transposase_24"/>
    <property type="match status" value="1"/>
</dbReference>
<name>A0AAP0L1A5_9MAGN</name>
<evidence type="ECO:0000313" key="2">
    <source>
        <dbReference type="EMBL" id="KAK9162598.1"/>
    </source>
</evidence>
<dbReference type="EMBL" id="JBBNAF010000002">
    <property type="protein sequence ID" value="KAK9162598.1"/>
    <property type="molecule type" value="Genomic_DNA"/>
</dbReference>
<evidence type="ECO:0000313" key="3">
    <source>
        <dbReference type="Proteomes" id="UP001420932"/>
    </source>
</evidence>
<gene>
    <name evidence="2" type="ORF">Syun_003500</name>
</gene>